<feature type="domain" description="Kazal-like" evidence="8">
    <location>
        <begin position="110"/>
        <end position="174"/>
    </location>
</feature>
<evidence type="ECO:0000256" key="5">
    <source>
        <dbReference type="ARBA" id="ARBA00023319"/>
    </source>
</evidence>
<dbReference type="GO" id="GO:0005520">
    <property type="term" value="F:insulin-like growth factor binding"/>
    <property type="evidence" value="ECO:0007669"/>
    <property type="project" value="InterPro"/>
</dbReference>
<dbReference type="AlphaFoldDB" id="A0A674CPZ2"/>
<sequence>MPWEIILCGIMLLLNMITCESFPNKFDEDIDKRIDPLDYVIDPLDYDRFEDQFDRNVTACGECSPELCPVAQECRAGLILDSCGCCQECGNLEGQTCDIGDFNVFYGLCGTDLQCKIDDLDVGDGEVAEPQCVCQSQDALCGSDDRTYMNICQFKEAYFSNSALKIKRKGPCKTVPIIKVPPQNLVNVTGSSMVFLCEVFAFPMAMIEWKKDGRDIILPGDDPHISVQSRGGPLKYELSSWLQIEKAGLADAGTYRCVARNELGSISAMAVLGVLGPGTDSSRDSSRALFHFSSAVTQISQNDRREIDSSGYDASVG</sequence>
<evidence type="ECO:0000256" key="3">
    <source>
        <dbReference type="ARBA" id="ARBA00022729"/>
    </source>
</evidence>
<dbReference type="SMART" id="SM00409">
    <property type="entry name" value="IG"/>
    <property type="match status" value="1"/>
</dbReference>
<protein>
    <submittedName>
        <fullName evidence="9">Kazal-type serine peptidase inhibitor domain 3</fullName>
    </submittedName>
</protein>
<dbReference type="Pfam" id="PF13927">
    <property type="entry name" value="Ig_3"/>
    <property type="match status" value="1"/>
</dbReference>
<dbReference type="SMART" id="SM00408">
    <property type="entry name" value="IGc2"/>
    <property type="match status" value="1"/>
</dbReference>
<feature type="chain" id="PRO_5025568621" evidence="6">
    <location>
        <begin position="22"/>
        <end position="317"/>
    </location>
</feature>
<dbReference type="Gene3D" id="4.10.40.20">
    <property type="match status" value="1"/>
</dbReference>
<feature type="domain" description="Ig-like" evidence="7">
    <location>
        <begin position="176"/>
        <end position="273"/>
    </location>
</feature>
<comment type="subcellular location">
    <subcellularLocation>
        <location evidence="1">Secreted</location>
    </subcellularLocation>
</comment>
<dbReference type="SMART" id="SM00280">
    <property type="entry name" value="KAZAL"/>
    <property type="match status" value="1"/>
</dbReference>
<dbReference type="InterPro" id="IPR002350">
    <property type="entry name" value="Kazal_dom"/>
</dbReference>
<dbReference type="GO" id="GO:0009966">
    <property type="term" value="P:regulation of signal transduction"/>
    <property type="evidence" value="ECO:0007669"/>
    <property type="project" value="TreeGrafter"/>
</dbReference>
<dbReference type="PROSITE" id="PS50835">
    <property type="entry name" value="IG_LIKE"/>
    <property type="match status" value="1"/>
</dbReference>
<evidence type="ECO:0000259" key="8">
    <source>
        <dbReference type="PROSITE" id="PS51465"/>
    </source>
</evidence>
<dbReference type="SUPFAM" id="SSF57184">
    <property type="entry name" value="Growth factor receptor domain"/>
    <property type="match status" value="1"/>
</dbReference>
<dbReference type="PANTHER" id="PTHR14186">
    <property type="entry name" value="INSULIN-LIKE GROWTH FACTOR BINDING PROTEIN-RELATED"/>
    <property type="match status" value="1"/>
</dbReference>
<evidence type="ECO:0000313" key="9">
    <source>
        <dbReference type="Ensembl" id="ENSSTUP00000085762.1"/>
    </source>
</evidence>
<dbReference type="InterPro" id="IPR000867">
    <property type="entry name" value="IGFBP-like"/>
</dbReference>
<dbReference type="InterPro" id="IPR007110">
    <property type="entry name" value="Ig-like_dom"/>
</dbReference>
<dbReference type="GeneTree" id="ENSGT00530000063555"/>
<evidence type="ECO:0000256" key="6">
    <source>
        <dbReference type="SAM" id="SignalP"/>
    </source>
</evidence>
<evidence type="ECO:0000313" key="10">
    <source>
        <dbReference type="Proteomes" id="UP000472277"/>
    </source>
</evidence>
<dbReference type="InParanoid" id="A0A674CPZ2"/>
<dbReference type="PANTHER" id="PTHR14186:SF25">
    <property type="entry name" value="KAZAL-TYPE SERINE PEPTIDASE INHIBITOR DOMAIN 3"/>
    <property type="match status" value="1"/>
</dbReference>
<dbReference type="InterPro" id="IPR003599">
    <property type="entry name" value="Ig_sub"/>
</dbReference>
<keyword evidence="10" id="KW-1185">Reference proteome</keyword>
<dbReference type="GO" id="GO:0001558">
    <property type="term" value="P:regulation of cell growth"/>
    <property type="evidence" value="ECO:0007669"/>
    <property type="project" value="InterPro"/>
</dbReference>
<dbReference type="SUPFAM" id="SSF48726">
    <property type="entry name" value="Immunoglobulin"/>
    <property type="match status" value="1"/>
</dbReference>
<gene>
    <name evidence="9" type="primary">LOC115167672</name>
</gene>
<proteinExistence type="predicted"/>
<dbReference type="InterPro" id="IPR011390">
    <property type="entry name" value="IGFBP_rP_mac25"/>
</dbReference>
<dbReference type="Gene3D" id="2.60.40.10">
    <property type="entry name" value="Immunoglobulins"/>
    <property type="match status" value="1"/>
</dbReference>
<reference evidence="9" key="1">
    <citation type="submission" date="2025-08" db="UniProtKB">
        <authorList>
            <consortium name="Ensembl"/>
        </authorList>
    </citation>
    <scope>IDENTIFICATION</scope>
</reference>
<feature type="signal peptide" evidence="6">
    <location>
        <begin position="1"/>
        <end position="21"/>
    </location>
</feature>
<keyword evidence="5" id="KW-0393">Immunoglobulin domain</keyword>
<dbReference type="Proteomes" id="UP000472277">
    <property type="component" value="Chromosome 29"/>
</dbReference>
<dbReference type="InterPro" id="IPR036058">
    <property type="entry name" value="Kazal_dom_sf"/>
</dbReference>
<dbReference type="Pfam" id="PF07648">
    <property type="entry name" value="Kazal_2"/>
    <property type="match status" value="1"/>
</dbReference>
<dbReference type="FunCoup" id="A0A674CPZ2">
    <property type="interactions" value="1562"/>
</dbReference>
<name>A0A674CPZ2_SALTR</name>
<dbReference type="InterPro" id="IPR036179">
    <property type="entry name" value="Ig-like_dom_sf"/>
</dbReference>
<evidence type="ECO:0000256" key="4">
    <source>
        <dbReference type="ARBA" id="ARBA00023157"/>
    </source>
</evidence>
<keyword evidence="3 6" id="KW-0732">Signal</keyword>
<dbReference type="GO" id="GO:0005615">
    <property type="term" value="C:extracellular space"/>
    <property type="evidence" value="ECO:0007669"/>
    <property type="project" value="TreeGrafter"/>
</dbReference>
<dbReference type="OMA" id="CCMVCGQ"/>
<accession>A0A674CPZ2</accession>
<evidence type="ECO:0000256" key="2">
    <source>
        <dbReference type="ARBA" id="ARBA00022525"/>
    </source>
</evidence>
<evidence type="ECO:0000259" key="7">
    <source>
        <dbReference type="PROSITE" id="PS50835"/>
    </source>
</evidence>
<dbReference type="InterPro" id="IPR013783">
    <property type="entry name" value="Ig-like_fold"/>
</dbReference>
<dbReference type="Ensembl" id="ENSSTUT00000091230.1">
    <property type="protein sequence ID" value="ENSSTUP00000085762.1"/>
    <property type="gene ID" value="ENSSTUG00000037733.1"/>
</dbReference>
<keyword evidence="4" id="KW-1015">Disulfide bond</keyword>
<dbReference type="CDD" id="cd00104">
    <property type="entry name" value="KAZAL_FS"/>
    <property type="match status" value="1"/>
</dbReference>
<dbReference type="FunFam" id="2.60.40.10:FF:000032">
    <property type="entry name" value="palladin isoform X1"/>
    <property type="match status" value="1"/>
</dbReference>
<dbReference type="SUPFAM" id="SSF100895">
    <property type="entry name" value="Kazal-type serine protease inhibitors"/>
    <property type="match status" value="1"/>
</dbReference>
<organism evidence="9 10">
    <name type="scientific">Salmo trutta</name>
    <name type="common">Brown trout</name>
    <dbReference type="NCBI Taxonomy" id="8032"/>
    <lineage>
        <taxon>Eukaryota</taxon>
        <taxon>Metazoa</taxon>
        <taxon>Chordata</taxon>
        <taxon>Craniata</taxon>
        <taxon>Vertebrata</taxon>
        <taxon>Euteleostomi</taxon>
        <taxon>Actinopterygii</taxon>
        <taxon>Neopterygii</taxon>
        <taxon>Teleostei</taxon>
        <taxon>Protacanthopterygii</taxon>
        <taxon>Salmoniformes</taxon>
        <taxon>Salmonidae</taxon>
        <taxon>Salmoninae</taxon>
        <taxon>Salmo</taxon>
    </lineage>
</organism>
<evidence type="ECO:0000256" key="1">
    <source>
        <dbReference type="ARBA" id="ARBA00004613"/>
    </source>
</evidence>
<dbReference type="Gene3D" id="3.30.60.30">
    <property type="match status" value="1"/>
</dbReference>
<dbReference type="InterPro" id="IPR009030">
    <property type="entry name" value="Growth_fac_rcpt_cys_sf"/>
</dbReference>
<reference evidence="9" key="2">
    <citation type="submission" date="2025-09" db="UniProtKB">
        <authorList>
            <consortium name="Ensembl"/>
        </authorList>
    </citation>
    <scope>IDENTIFICATION</scope>
</reference>
<dbReference type="InterPro" id="IPR003598">
    <property type="entry name" value="Ig_sub2"/>
</dbReference>
<dbReference type="PROSITE" id="PS51465">
    <property type="entry name" value="KAZAL_2"/>
    <property type="match status" value="1"/>
</dbReference>
<dbReference type="Pfam" id="PF00219">
    <property type="entry name" value="IGFBP"/>
    <property type="match status" value="1"/>
</dbReference>
<keyword evidence="2" id="KW-0964">Secreted</keyword>